<sequence length="114" mass="12793">MTSHPFSRRFRLEQWHYIKLKILSESPLPTSINDVVFRMSIHQAMMDTLGVVGAGIKLEVIDWDEKEHTGIIKAPQSELISVWGALVTHEFSLASQPCVFDILSSSSQLLSLAV</sequence>
<dbReference type="InterPro" id="IPR049128">
    <property type="entry name" value="Pop8-like_dom"/>
</dbReference>
<dbReference type="STRING" id="101127.A0A1X2GB46"/>
<dbReference type="GO" id="GO:1990904">
    <property type="term" value="C:ribonucleoprotein complex"/>
    <property type="evidence" value="ECO:0007669"/>
    <property type="project" value="UniProtKB-ARBA"/>
</dbReference>
<dbReference type="InterPro" id="IPR038085">
    <property type="entry name" value="Rnp2-like_sf"/>
</dbReference>
<comment type="caution">
    <text evidence="3">The sequence shown here is derived from an EMBL/GenBank/DDBJ whole genome shotgun (WGS) entry which is preliminary data.</text>
</comment>
<feature type="domain" description="Ribonucleases P/MRP subunit Pop8-like" evidence="2">
    <location>
        <begin position="14"/>
        <end position="88"/>
    </location>
</feature>
<proteinExistence type="predicted"/>
<dbReference type="AlphaFoldDB" id="A0A1X2GB46"/>
<name>A0A1X2GB46_9FUNG</name>
<dbReference type="OrthoDB" id="2262258at2759"/>
<evidence type="ECO:0000313" key="3">
    <source>
        <dbReference type="EMBL" id="ORX48805.1"/>
    </source>
</evidence>
<dbReference type="Pfam" id="PF20976">
    <property type="entry name" value="Pop8"/>
    <property type="match status" value="1"/>
</dbReference>
<evidence type="ECO:0000259" key="2">
    <source>
        <dbReference type="Pfam" id="PF20976"/>
    </source>
</evidence>
<keyword evidence="4" id="KW-1185">Reference proteome</keyword>
<dbReference type="Proteomes" id="UP000242146">
    <property type="component" value="Unassembled WGS sequence"/>
</dbReference>
<accession>A0A1X2GB46</accession>
<keyword evidence="1" id="KW-0819">tRNA processing</keyword>
<dbReference type="Gene3D" id="3.30.70.3250">
    <property type="entry name" value="Ribonuclease P, Pop5 subunit"/>
    <property type="match status" value="1"/>
</dbReference>
<gene>
    <name evidence="3" type="ORF">DM01DRAFT_1338464</name>
</gene>
<evidence type="ECO:0000313" key="4">
    <source>
        <dbReference type="Proteomes" id="UP000242146"/>
    </source>
</evidence>
<reference evidence="3 4" key="1">
    <citation type="submission" date="2016-07" db="EMBL/GenBank/DDBJ databases">
        <title>Pervasive Adenine N6-methylation of Active Genes in Fungi.</title>
        <authorList>
            <consortium name="DOE Joint Genome Institute"/>
            <person name="Mondo S.J."/>
            <person name="Dannebaum R.O."/>
            <person name="Kuo R.C."/>
            <person name="Labutti K."/>
            <person name="Haridas S."/>
            <person name="Kuo A."/>
            <person name="Salamov A."/>
            <person name="Ahrendt S.R."/>
            <person name="Lipzen A."/>
            <person name="Sullivan W."/>
            <person name="Andreopoulos W.B."/>
            <person name="Clum A."/>
            <person name="Lindquist E."/>
            <person name="Daum C."/>
            <person name="Ramamoorthy G.K."/>
            <person name="Gryganskyi A."/>
            <person name="Culley D."/>
            <person name="Magnuson J.K."/>
            <person name="James T.Y."/>
            <person name="O'Malley M.A."/>
            <person name="Stajich J.E."/>
            <person name="Spatafora J.W."/>
            <person name="Visel A."/>
            <person name="Grigoriev I.V."/>
        </authorList>
    </citation>
    <scope>NUCLEOTIDE SEQUENCE [LARGE SCALE GENOMIC DNA]</scope>
    <source>
        <strain evidence="3 4">NRRL 3301</strain>
    </source>
</reference>
<dbReference type="EMBL" id="MCGT01000028">
    <property type="protein sequence ID" value="ORX48805.1"/>
    <property type="molecule type" value="Genomic_DNA"/>
</dbReference>
<dbReference type="GO" id="GO:0008033">
    <property type="term" value="P:tRNA processing"/>
    <property type="evidence" value="ECO:0007669"/>
    <property type="project" value="UniProtKB-KW"/>
</dbReference>
<dbReference type="GO" id="GO:1902555">
    <property type="term" value="C:endoribonuclease complex"/>
    <property type="evidence" value="ECO:0007669"/>
    <property type="project" value="UniProtKB-ARBA"/>
</dbReference>
<organism evidence="3 4">
    <name type="scientific">Hesseltinella vesiculosa</name>
    <dbReference type="NCBI Taxonomy" id="101127"/>
    <lineage>
        <taxon>Eukaryota</taxon>
        <taxon>Fungi</taxon>
        <taxon>Fungi incertae sedis</taxon>
        <taxon>Mucoromycota</taxon>
        <taxon>Mucoromycotina</taxon>
        <taxon>Mucoromycetes</taxon>
        <taxon>Mucorales</taxon>
        <taxon>Cunninghamellaceae</taxon>
        <taxon>Hesseltinella</taxon>
    </lineage>
</organism>
<dbReference type="SUPFAM" id="SSF160350">
    <property type="entry name" value="Rnp2-like"/>
    <property type="match status" value="1"/>
</dbReference>
<protein>
    <recommendedName>
        <fullName evidence="2">Ribonucleases P/MRP subunit Pop8-like domain-containing protein</fullName>
    </recommendedName>
</protein>
<evidence type="ECO:0000256" key="1">
    <source>
        <dbReference type="ARBA" id="ARBA00022694"/>
    </source>
</evidence>